<evidence type="ECO:0008006" key="4">
    <source>
        <dbReference type="Google" id="ProtNLM"/>
    </source>
</evidence>
<evidence type="ECO:0000313" key="3">
    <source>
        <dbReference type="Proteomes" id="UP001261624"/>
    </source>
</evidence>
<gene>
    <name evidence="2" type="ORF">RM549_09455</name>
</gene>
<feature type="transmembrane region" description="Helical" evidence="1">
    <location>
        <begin position="12"/>
        <end position="36"/>
    </location>
</feature>
<comment type="caution">
    <text evidence="2">The sequence shown here is derived from an EMBL/GenBank/DDBJ whole genome shotgun (WGS) entry which is preliminary data.</text>
</comment>
<evidence type="ECO:0000256" key="1">
    <source>
        <dbReference type="SAM" id="Phobius"/>
    </source>
</evidence>
<organism evidence="2 3">
    <name type="scientific">Autumnicola patrickiae</name>
    <dbReference type="NCBI Taxonomy" id="3075591"/>
    <lineage>
        <taxon>Bacteria</taxon>
        <taxon>Pseudomonadati</taxon>
        <taxon>Bacteroidota</taxon>
        <taxon>Flavobacteriia</taxon>
        <taxon>Flavobacteriales</taxon>
        <taxon>Flavobacteriaceae</taxon>
        <taxon>Autumnicola</taxon>
    </lineage>
</organism>
<keyword evidence="1" id="KW-1133">Transmembrane helix</keyword>
<evidence type="ECO:0000313" key="2">
    <source>
        <dbReference type="EMBL" id="MDT0690009.1"/>
    </source>
</evidence>
<keyword evidence="1" id="KW-0472">Membrane</keyword>
<name>A0ABU3E1Y7_9FLAO</name>
<dbReference type="EMBL" id="JAVRHM010000009">
    <property type="protein sequence ID" value="MDT0690009.1"/>
    <property type="molecule type" value="Genomic_DNA"/>
</dbReference>
<reference evidence="2 3" key="1">
    <citation type="submission" date="2023-09" db="EMBL/GenBank/DDBJ databases">
        <authorList>
            <person name="Rey-Velasco X."/>
        </authorList>
    </citation>
    <scope>NUCLEOTIDE SEQUENCE [LARGE SCALE GENOMIC DNA]</scope>
    <source>
        <strain evidence="2 3">F188</strain>
    </source>
</reference>
<protein>
    <recommendedName>
        <fullName evidence="4">HEAT repeat domain-containing protein</fullName>
    </recommendedName>
</protein>
<keyword evidence="1" id="KW-0812">Transmembrane</keyword>
<proteinExistence type="predicted"/>
<dbReference type="RefSeq" id="WP_311684092.1">
    <property type="nucleotide sequence ID" value="NZ_JAVRHM010000009.1"/>
</dbReference>
<dbReference type="Proteomes" id="UP001261624">
    <property type="component" value="Unassembled WGS sequence"/>
</dbReference>
<keyword evidence="3" id="KW-1185">Reference proteome</keyword>
<sequence length="273" mass="32297">MHLTNQQEFFSIYEVVLLLILLILAVGLLFFLLTFYKRILRISEDRRKQEYQEKIESLLFSFLFGEMSIKEIQEDQDFQKMFQSGLFQKVSIKAIISLHHSYSGAYSRKLEQFYEEAGFANYSVKRLNSRKWPHVVEAIRDLSTMNHLKSYPRIASHIVHKHPYVKTEVLIAMIKMKGISEIYKFRDSAMFLNDWVQSCILFTVKKHNIPAPPDLVDLLKSRNRSIVMLTVRLIDYYKSAEHYTVLSSFYQQTVDIKLKKEMALVLRKTESIY</sequence>
<accession>A0ABU3E1Y7</accession>